<evidence type="ECO:0000256" key="4">
    <source>
        <dbReference type="ARBA" id="ARBA00004613"/>
    </source>
</evidence>
<dbReference type="Gene3D" id="2.150.10.10">
    <property type="entry name" value="Serralysin-like metalloprotease, C-terminal"/>
    <property type="match status" value="4"/>
</dbReference>
<organism evidence="20 21">
    <name type="scientific">Perca fluviatilis</name>
    <name type="common">European perch</name>
    <dbReference type="NCBI Taxonomy" id="8168"/>
    <lineage>
        <taxon>Eukaryota</taxon>
        <taxon>Metazoa</taxon>
        <taxon>Chordata</taxon>
        <taxon>Craniata</taxon>
        <taxon>Vertebrata</taxon>
        <taxon>Euteleostomi</taxon>
        <taxon>Actinopterygii</taxon>
        <taxon>Neopterygii</taxon>
        <taxon>Teleostei</taxon>
        <taxon>Neoteleostei</taxon>
        <taxon>Acanthomorphata</taxon>
        <taxon>Eupercaria</taxon>
        <taxon>Perciformes</taxon>
        <taxon>Percoidei</taxon>
        <taxon>Percidae</taxon>
        <taxon>Percinae</taxon>
        <taxon>Perca</taxon>
    </lineage>
</organism>
<dbReference type="GO" id="GO:0043657">
    <property type="term" value="C:host cell"/>
    <property type="evidence" value="ECO:0007669"/>
    <property type="project" value="UniProtKB-SubCell"/>
</dbReference>
<keyword evidence="12" id="KW-0788">Thiol protease</keyword>
<dbReference type="PROSITE" id="PS51771">
    <property type="entry name" value="CGT_MARTX_CPD"/>
    <property type="match status" value="1"/>
</dbReference>
<evidence type="ECO:0000256" key="1">
    <source>
        <dbReference type="ARBA" id="ARBA00001946"/>
    </source>
</evidence>
<dbReference type="Proteomes" id="UP000465112">
    <property type="component" value="Chromosome 6"/>
</dbReference>
<evidence type="ECO:0000256" key="5">
    <source>
        <dbReference type="ARBA" id="ARBA00022525"/>
    </source>
</evidence>
<evidence type="ECO:0000256" key="18">
    <source>
        <dbReference type="ARBA" id="ARBA00023136"/>
    </source>
</evidence>
<evidence type="ECO:0000256" key="3">
    <source>
        <dbReference type="ARBA" id="ARBA00004551"/>
    </source>
</evidence>
<evidence type="ECO:0000256" key="17">
    <source>
        <dbReference type="ARBA" id="ARBA00023121"/>
    </source>
</evidence>
<keyword evidence="9" id="KW-0479">Metal-binding</keyword>
<keyword evidence="8" id="KW-0808">Transferase</keyword>
<proteinExistence type="predicted"/>
<dbReference type="Pfam" id="PF11713">
    <property type="entry name" value="Peptidase_C80"/>
    <property type="match status" value="1"/>
</dbReference>
<evidence type="ECO:0000259" key="19">
    <source>
        <dbReference type="PROSITE" id="PS51771"/>
    </source>
</evidence>
<dbReference type="GO" id="GO:0005576">
    <property type="term" value="C:extracellular region"/>
    <property type="evidence" value="ECO:0007669"/>
    <property type="project" value="UniProtKB-SubCell"/>
</dbReference>
<keyword evidence="7" id="KW-0645">Protease</keyword>
<evidence type="ECO:0000256" key="13">
    <source>
        <dbReference type="ARBA" id="ARBA00022813"/>
    </source>
</evidence>
<dbReference type="PRINTS" id="PR00313">
    <property type="entry name" value="CABNDNGRPT"/>
</dbReference>
<dbReference type="PROSITE" id="PS00330">
    <property type="entry name" value="HEMOLYSIN_CALCIUM"/>
    <property type="match status" value="1"/>
</dbReference>
<keyword evidence="5" id="KW-0964">Secreted</keyword>
<dbReference type="InterPro" id="IPR020974">
    <property type="entry name" value="CPD_dom"/>
</dbReference>
<dbReference type="GO" id="GO:0090729">
    <property type="term" value="F:toxin activity"/>
    <property type="evidence" value="ECO:0007669"/>
    <property type="project" value="UniProtKB-KW"/>
</dbReference>
<evidence type="ECO:0000256" key="9">
    <source>
        <dbReference type="ARBA" id="ARBA00022723"/>
    </source>
</evidence>
<keyword evidence="6" id="KW-0800">Toxin</keyword>
<evidence type="ECO:0000313" key="21">
    <source>
        <dbReference type="Proteomes" id="UP000465112"/>
    </source>
</evidence>
<name>A0A6A5FI79_PERFL</name>
<dbReference type="SUPFAM" id="SSF51120">
    <property type="entry name" value="beta-Roll"/>
    <property type="match status" value="5"/>
</dbReference>
<evidence type="ECO:0000256" key="10">
    <source>
        <dbReference type="ARBA" id="ARBA00022737"/>
    </source>
</evidence>
<dbReference type="InterPro" id="IPR038383">
    <property type="entry name" value="CPD_dom_sf"/>
</dbReference>
<dbReference type="GO" id="GO:0005509">
    <property type="term" value="F:calcium ion binding"/>
    <property type="evidence" value="ECO:0007669"/>
    <property type="project" value="InterPro"/>
</dbReference>
<keyword evidence="11" id="KW-0378">Hydrolase</keyword>
<dbReference type="CDD" id="cd20500">
    <property type="entry name" value="Peptidase_C80"/>
    <property type="match status" value="1"/>
</dbReference>
<accession>A0A6A5FI79</accession>
<keyword evidence="13" id="KW-0068">Autocatalytic cleavage</keyword>
<dbReference type="InterPro" id="IPR018511">
    <property type="entry name" value="Hemolysin-typ_Ca-bd_CS"/>
</dbReference>
<keyword evidence="17" id="KW-0446">Lipid-binding</keyword>
<keyword evidence="14" id="KW-0460">Magnesium</keyword>
<dbReference type="Pfam" id="PF00353">
    <property type="entry name" value="HemolysinCabind"/>
    <property type="match status" value="6"/>
</dbReference>
<evidence type="ECO:0000313" key="20">
    <source>
        <dbReference type="EMBL" id="KAF1389803.1"/>
    </source>
</evidence>
<evidence type="ECO:0000256" key="8">
    <source>
        <dbReference type="ARBA" id="ARBA00022679"/>
    </source>
</evidence>
<sequence>MTLLADLQENDNFTSFVIQKEQDFEGFLAAIDKQKTQNLLLSASEISHSYSQKLLVMTDKEKSSNDRVQQEYSMDPHYSVIVSNECLLNVSCVPEADSYTLVRIFGSVSEDGQTVSGLSGSSLAELMLKPSLETAPVFSLDGNTTKDFQHNLIRVFTARGIRAVLETTQENHQTYQVMNQLREVSGYQIPQRPVDHSTQYDHQQILILEDDPVVRKAATYLFEKHPTVSSVYVLDNNQRPVLIRGDSMPLTEDSRLVLVGHGRKDNSGEMRLGGYEVQDVSKIIQQTSRDSNKIKTISVVACDVGSDNAFIETLLKDLHETAGIKTELHIRDAVLQVSHTGEKITLEITKDGEQWRNKDDSKKVVATLDRNGDVIIRNEPGRGYNDGRVTSQDLKSASELEKSFKLESYYSRQSVLTAEQIHSQLKAKYGESLAGLQVQEGSARMENEEFVCHLLNGADAKPVEFRAKLSPESQRYYETMSESIETAVHEMENHGSISSHQGSKYVEHTGHAVGTLGLMLGLKGAVRAFEQGDIKDGVVGSLQTAHGVTAMTTSVIAKQVLSSETRMAKAVTSVMKSPAMKGFTSVIPIVGIGFGIYNLEQDLERGDAQGYIDAALDGSIVGLDVIETAVPVLAPFIAPINLALSVVRMGIDEIYMGIQNELNNLPKDAGVLEKLGAVSLGFLKGIRHFDISVASFFYDWHYDEIEQGHRLVAQISDYNKYYKVTKQQDGTSAVDFSGGDSSWNGGGVHFCLADQGPSELCMDYFVSSDESFGKKCWQIDTQGSKDIILGLGESHQLEYTTLEKKILMFIPAGSVTVVSGYKAVPESRFGEYKGNRDSNRFFAIQKAEDEHVIEVMLSYYYRLYGEPGDDIFFLGPQRSYVEGCGGKDTYIIPRNGGKTTINNYDPSKALDTLHFSVNYSDISVSKSGNDVVLMYEGSHTVTIEGWFLGEPYRHMNMMSGDGVLFEISSVVVTSVQLVARGINKMFSSSGENVDASEPLLSTVTNIFGSQYNDALIGNGENNLIDGGGGYDWLIGREGEDMYIVKVRKQSLVWIQNYSKDNKTDLVIIEANLHTFGVLVAGDHVFLNAFHDNTPVRVILDNWFRSAADRHLLVVTKDLITFTISDNRADCLDRDPFTKCIKSSSIDYSSSPSPLLVDFQEDEAFSSVTEVRGSKFNDDIRGNKEHNVIVPGGGDDFIQGRGGEDWYVITPGQGVKTINNQSPDLALDILFLKHNMYIKCSCEGQSIIILVDGRKDVILQNWFDSKFHQHLQIKTSDGITAGLMTNRSSCDEDDLMFPITVDYRNQKPEPLLLPITQETKYKSFRDGRCLFCLQGKVIVMSYQYSVKEMYGSSGFDVMVGNSNDNLLDPYTGGALMFGGEGKDIYVIKQGYGNHLIIDNFAEDQSIDTVLVDMDYLHGSQVSLYSSKEDLEVTITSKGEQFKFTLLNYTTSSKYQHLEFQSSDGVNFKLKSLNSTRNVPFFQIEAFKVTLKQLQVDCRLDLNSQRNLSKVHTVQGCPSQSNDILGNDQDNALIGGWKDDALEGGAGDDTLIGGNGDDLLIGGLGDDTLYGEDGNDTMMGDSGQDVFLPGPGADLVDGGPGRDTVVYRGDPDTGKGVYVNLLTGQGRYADAEGDVLKDVEIVIGTVYSDILVSGYESSLLKGSDGNDILVSTGGDYLVGGDGNDIYMLAFNNGSVTVDNCAKDNATDVLYMSSQSTPPFDCQLLSDRVLLTFFGLNQTTVKITLQGWISDENECGHLKLVFRDLEVSVDQLLQECQLRQLEKCPLCWVFLCANKKKQQQEIWEQLETNVHSIASWLI</sequence>
<evidence type="ECO:0000256" key="14">
    <source>
        <dbReference type="ARBA" id="ARBA00022842"/>
    </source>
</evidence>
<comment type="cofactor">
    <cofactor evidence="1">
        <name>Mg(2+)</name>
        <dbReference type="ChEBI" id="CHEBI:18420"/>
    </cofactor>
</comment>
<dbReference type="InterPro" id="IPR050557">
    <property type="entry name" value="RTX_toxin/Mannuronan_C5-epim"/>
</dbReference>
<dbReference type="GO" id="GO:0006508">
    <property type="term" value="P:proteolysis"/>
    <property type="evidence" value="ECO:0007669"/>
    <property type="project" value="UniProtKB-KW"/>
</dbReference>
<comment type="caution">
    <text evidence="20">The sequence shown here is derived from an EMBL/GenBank/DDBJ whole genome shotgun (WGS) entry which is preliminary data.</text>
</comment>
<evidence type="ECO:0000256" key="6">
    <source>
        <dbReference type="ARBA" id="ARBA00022656"/>
    </source>
</evidence>
<dbReference type="PANTHER" id="PTHR38340">
    <property type="entry name" value="S-LAYER PROTEIN"/>
    <property type="match status" value="1"/>
</dbReference>
<dbReference type="GO" id="GO:0008234">
    <property type="term" value="F:cysteine-type peptidase activity"/>
    <property type="evidence" value="ECO:0007669"/>
    <property type="project" value="UniProtKB-KW"/>
</dbReference>
<evidence type="ECO:0000256" key="15">
    <source>
        <dbReference type="ARBA" id="ARBA00022870"/>
    </source>
</evidence>
<dbReference type="InterPro" id="IPR011049">
    <property type="entry name" value="Serralysin-like_metalloprot_C"/>
</dbReference>
<gene>
    <name evidence="20" type="ORF">PFLUV_G00077330</name>
</gene>
<feature type="domain" description="Peptidase C80" evidence="19">
    <location>
        <begin position="191"/>
        <end position="370"/>
    </location>
</feature>
<dbReference type="Gene3D" id="3.40.50.11050">
    <property type="match status" value="1"/>
</dbReference>
<comment type="subcellular location">
    <subcellularLocation>
        <location evidence="2">Host cell</location>
    </subcellularLocation>
    <subcellularLocation>
        <location evidence="3">Host membrane</location>
    </subcellularLocation>
    <subcellularLocation>
        <location evidence="4">Secreted</location>
    </subcellularLocation>
</comment>
<dbReference type="GO" id="GO:0016740">
    <property type="term" value="F:transferase activity"/>
    <property type="evidence" value="ECO:0007669"/>
    <property type="project" value="UniProtKB-KW"/>
</dbReference>
<dbReference type="PANTHER" id="PTHR38340:SF1">
    <property type="entry name" value="S-LAYER PROTEIN"/>
    <property type="match status" value="1"/>
</dbReference>
<dbReference type="InterPro" id="IPR001343">
    <property type="entry name" value="Hemolysn_Ca-bd"/>
</dbReference>
<protein>
    <recommendedName>
        <fullName evidence="19">Peptidase C80 domain-containing protein</fullName>
    </recommendedName>
</protein>
<keyword evidence="15" id="KW-1043">Host membrane</keyword>
<keyword evidence="10" id="KW-0677">Repeat</keyword>
<evidence type="ECO:0000256" key="16">
    <source>
        <dbReference type="ARBA" id="ARBA00023026"/>
    </source>
</evidence>
<keyword evidence="16" id="KW-0843">Virulence</keyword>
<keyword evidence="18" id="KW-0472">Membrane</keyword>
<evidence type="ECO:0000256" key="11">
    <source>
        <dbReference type="ARBA" id="ARBA00022801"/>
    </source>
</evidence>
<dbReference type="GO" id="GO:0008289">
    <property type="term" value="F:lipid binding"/>
    <property type="evidence" value="ECO:0007669"/>
    <property type="project" value="UniProtKB-KW"/>
</dbReference>
<reference evidence="20 21" key="1">
    <citation type="submission" date="2019-06" db="EMBL/GenBank/DDBJ databases">
        <title>A chromosome-scale genome assembly of the European perch, Perca fluviatilis.</title>
        <authorList>
            <person name="Roques C."/>
            <person name="Zahm M."/>
            <person name="Cabau C."/>
            <person name="Klopp C."/>
            <person name="Bouchez O."/>
            <person name="Donnadieu C."/>
            <person name="Kuhl H."/>
            <person name="Gislard M."/>
            <person name="Guendouz S."/>
            <person name="Journot L."/>
            <person name="Haffray P."/>
            <person name="Bestin A."/>
            <person name="Morvezen R."/>
            <person name="Feron R."/>
            <person name="Wen M."/>
            <person name="Jouanno E."/>
            <person name="Herpin A."/>
            <person name="Schartl M."/>
            <person name="Postlethwait J."/>
            <person name="Schaerlinger B."/>
            <person name="Chardard D."/>
            <person name="Lecocq T."/>
            <person name="Poncet C."/>
            <person name="Jaffrelo L."/>
            <person name="Lampietro C."/>
            <person name="Guiguen Y."/>
        </authorList>
    </citation>
    <scope>NUCLEOTIDE SEQUENCE [LARGE SCALE GENOMIC DNA]</scope>
    <source>
        <tissue evidence="20">Blood</tissue>
    </source>
</reference>
<evidence type="ECO:0000256" key="7">
    <source>
        <dbReference type="ARBA" id="ARBA00022670"/>
    </source>
</evidence>
<evidence type="ECO:0000256" key="2">
    <source>
        <dbReference type="ARBA" id="ARBA00004340"/>
    </source>
</evidence>
<keyword evidence="21" id="KW-1185">Reference proteome</keyword>
<dbReference type="EMBL" id="VHII01000006">
    <property type="protein sequence ID" value="KAF1389803.1"/>
    <property type="molecule type" value="Genomic_DNA"/>
</dbReference>
<evidence type="ECO:0000256" key="12">
    <source>
        <dbReference type="ARBA" id="ARBA00022807"/>
    </source>
</evidence>